<sequence length="272" mass="28797">MELFETIIVMMFGATLLSVLAKRINVPYPTLLALAGAIVTFIPGTPSIDLPPEVILALFVAPVLLDAAFDMSLRDLRRNWWPVTSLVVIAVGLTTVLVAATAHWLMPDLPWGAAVALGALLAPPDAVAALAVMAQVNPPHQIRKVLEGESLLNDASALLIYKLAVMSVVAGNFSLSSAMPTFLLVVVGSALAGWLLNFIMRPIQGISDEPATVVLLQFLSTFGIWILADKLGLSPVVTIVVFAVIASRSVSRQGVRQSAGSQAALRLPTYAV</sequence>
<keyword evidence="3" id="KW-1003">Cell membrane</keyword>
<protein>
    <recommendedName>
        <fullName evidence="11">Cation/H+ exchanger transmembrane domain-containing protein</fullName>
    </recommendedName>
</protein>
<gene>
    <name evidence="12" type="ORF">Dxin01_01662</name>
</gene>
<reference evidence="12 13" key="1">
    <citation type="submission" date="2024-02" db="EMBL/GenBank/DDBJ databases">
        <title>Deinococcus xinjiangensis NBRC 107630.</title>
        <authorList>
            <person name="Ichikawa N."/>
            <person name="Katano-Makiyama Y."/>
            <person name="Hidaka K."/>
        </authorList>
    </citation>
    <scope>NUCLEOTIDE SEQUENCE [LARGE SCALE GENOMIC DNA]</scope>
    <source>
        <strain evidence="12 13">NBRC 107630</strain>
    </source>
</reference>
<evidence type="ECO:0000256" key="3">
    <source>
        <dbReference type="ARBA" id="ARBA00022475"/>
    </source>
</evidence>
<evidence type="ECO:0000256" key="2">
    <source>
        <dbReference type="ARBA" id="ARBA00022448"/>
    </source>
</evidence>
<name>A0ABP9VF28_9DEIO</name>
<keyword evidence="6" id="KW-0915">Sodium</keyword>
<dbReference type="InterPro" id="IPR018422">
    <property type="entry name" value="Cation/H_exchanger_CPA1"/>
</dbReference>
<keyword evidence="2" id="KW-0813">Transport</keyword>
<evidence type="ECO:0000256" key="8">
    <source>
        <dbReference type="ARBA" id="ARBA00023136"/>
    </source>
</evidence>
<evidence type="ECO:0000313" key="12">
    <source>
        <dbReference type="EMBL" id="GAA5501923.1"/>
    </source>
</evidence>
<evidence type="ECO:0000313" key="13">
    <source>
        <dbReference type="Proteomes" id="UP001458946"/>
    </source>
</evidence>
<keyword evidence="8 10" id="KW-0472">Membrane</keyword>
<feature type="transmembrane region" description="Helical" evidence="10">
    <location>
        <begin position="234"/>
        <end position="251"/>
    </location>
</feature>
<keyword evidence="9" id="KW-0739">Sodium transport</keyword>
<feature type="transmembrane region" description="Helical" evidence="10">
    <location>
        <begin position="31"/>
        <end position="48"/>
    </location>
</feature>
<evidence type="ECO:0000256" key="1">
    <source>
        <dbReference type="ARBA" id="ARBA00004651"/>
    </source>
</evidence>
<keyword evidence="5 10" id="KW-1133">Transmembrane helix</keyword>
<comment type="subcellular location">
    <subcellularLocation>
        <location evidence="1">Cell membrane</location>
        <topology evidence="1">Multi-pass membrane protein</topology>
    </subcellularLocation>
</comment>
<dbReference type="EMBL" id="BAABRN010000015">
    <property type="protein sequence ID" value="GAA5501923.1"/>
    <property type="molecule type" value="Genomic_DNA"/>
</dbReference>
<dbReference type="InterPro" id="IPR006153">
    <property type="entry name" value="Cation/H_exchanger_TM"/>
</dbReference>
<keyword evidence="13" id="KW-1185">Reference proteome</keyword>
<dbReference type="Proteomes" id="UP001458946">
    <property type="component" value="Unassembled WGS sequence"/>
</dbReference>
<evidence type="ECO:0000256" key="6">
    <source>
        <dbReference type="ARBA" id="ARBA00023053"/>
    </source>
</evidence>
<evidence type="ECO:0000256" key="4">
    <source>
        <dbReference type="ARBA" id="ARBA00022692"/>
    </source>
</evidence>
<dbReference type="PANTHER" id="PTHR10110">
    <property type="entry name" value="SODIUM/HYDROGEN EXCHANGER"/>
    <property type="match status" value="1"/>
</dbReference>
<keyword evidence="7" id="KW-0406">Ion transport</keyword>
<dbReference type="Pfam" id="PF00999">
    <property type="entry name" value="Na_H_Exchanger"/>
    <property type="match status" value="1"/>
</dbReference>
<dbReference type="Gene3D" id="6.10.140.1330">
    <property type="match status" value="1"/>
</dbReference>
<evidence type="ECO:0000256" key="9">
    <source>
        <dbReference type="ARBA" id="ARBA00023201"/>
    </source>
</evidence>
<feature type="transmembrane region" description="Helical" evidence="10">
    <location>
        <begin position="80"/>
        <end position="105"/>
    </location>
</feature>
<feature type="domain" description="Cation/H+ exchanger transmembrane" evidence="11">
    <location>
        <begin position="14"/>
        <end position="257"/>
    </location>
</feature>
<proteinExistence type="predicted"/>
<comment type="caution">
    <text evidence="12">The sequence shown here is derived from an EMBL/GenBank/DDBJ whole genome shotgun (WGS) entry which is preliminary data.</text>
</comment>
<keyword evidence="4 10" id="KW-0812">Transmembrane</keyword>
<evidence type="ECO:0000256" key="10">
    <source>
        <dbReference type="SAM" id="Phobius"/>
    </source>
</evidence>
<organism evidence="12 13">
    <name type="scientific">Deinococcus xinjiangensis</name>
    <dbReference type="NCBI Taxonomy" id="457454"/>
    <lineage>
        <taxon>Bacteria</taxon>
        <taxon>Thermotogati</taxon>
        <taxon>Deinococcota</taxon>
        <taxon>Deinococci</taxon>
        <taxon>Deinococcales</taxon>
        <taxon>Deinococcaceae</taxon>
        <taxon>Deinococcus</taxon>
    </lineage>
</organism>
<feature type="transmembrane region" description="Helical" evidence="10">
    <location>
        <begin position="54"/>
        <end position="73"/>
    </location>
</feature>
<feature type="transmembrane region" description="Helical" evidence="10">
    <location>
        <begin position="6"/>
        <end position="24"/>
    </location>
</feature>
<feature type="transmembrane region" description="Helical" evidence="10">
    <location>
        <begin position="181"/>
        <end position="199"/>
    </location>
</feature>
<feature type="transmembrane region" description="Helical" evidence="10">
    <location>
        <begin position="111"/>
        <end position="134"/>
    </location>
</feature>
<evidence type="ECO:0000256" key="7">
    <source>
        <dbReference type="ARBA" id="ARBA00023065"/>
    </source>
</evidence>
<accession>A0ABP9VF28</accession>
<evidence type="ECO:0000256" key="5">
    <source>
        <dbReference type="ARBA" id="ARBA00022989"/>
    </source>
</evidence>
<evidence type="ECO:0000259" key="11">
    <source>
        <dbReference type="Pfam" id="PF00999"/>
    </source>
</evidence>
<dbReference type="PANTHER" id="PTHR10110:SF86">
    <property type="entry name" value="SODIUM_HYDROGEN EXCHANGER 7"/>
    <property type="match status" value="1"/>
</dbReference>